<keyword evidence="1" id="KW-0812">Transmembrane</keyword>
<organism evidence="2 3">
    <name type="scientific">Candidatus Methanoperedens nitratireducens</name>
    <dbReference type="NCBI Taxonomy" id="1392998"/>
    <lineage>
        <taxon>Archaea</taxon>
        <taxon>Methanobacteriati</taxon>
        <taxon>Methanobacteriota</taxon>
        <taxon>Stenosarchaea group</taxon>
        <taxon>Methanomicrobia</taxon>
        <taxon>Methanosarcinales</taxon>
        <taxon>ANME-2 cluster</taxon>
        <taxon>Candidatus Methanoperedentaceae</taxon>
        <taxon>Candidatus Methanoperedens</taxon>
    </lineage>
</organism>
<evidence type="ECO:0000313" key="3">
    <source>
        <dbReference type="Proteomes" id="UP000050360"/>
    </source>
</evidence>
<keyword evidence="1" id="KW-1133">Transmembrane helix</keyword>
<reference evidence="2 3" key="1">
    <citation type="submission" date="2015-09" db="EMBL/GenBank/DDBJ databases">
        <title>A metagenomics-based metabolic model of nitrate-dependent anaerobic oxidation of methane by Methanoperedens-like archaea.</title>
        <authorList>
            <person name="Arshad A."/>
            <person name="Speth D.R."/>
            <person name="De Graaf R.M."/>
            <person name="Op Den Camp H.J."/>
            <person name="Jetten M.S."/>
            <person name="Welte C.U."/>
        </authorList>
    </citation>
    <scope>NUCLEOTIDE SEQUENCE [LARGE SCALE GENOMIC DNA]</scope>
</reference>
<proteinExistence type="predicted"/>
<keyword evidence="1" id="KW-0472">Membrane</keyword>
<evidence type="ECO:0000256" key="1">
    <source>
        <dbReference type="SAM" id="Phobius"/>
    </source>
</evidence>
<gene>
    <name evidence="2" type="ORF">MPEBLZ_01571</name>
</gene>
<name>A0A0P8A6U8_9EURY</name>
<dbReference type="InterPro" id="IPR013783">
    <property type="entry name" value="Ig-like_fold"/>
</dbReference>
<comment type="caution">
    <text evidence="2">The sequence shown here is derived from an EMBL/GenBank/DDBJ whole genome shotgun (WGS) entry which is preliminary data.</text>
</comment>
<dbReference type="InterPro" id="IPR008964">
    <property type="entry name" value="Invasin/intimin_cell_adhesion"/>
</dbReference>
<dbReference type="Proteomes" id="UP000050360">
    <property type="component" value="Unassembled WGS sequence"/>
</dbReference>
<evidence type="ECO:0000313" key="2">
    <source>
        <dbReference type="EMBL" id="KPQ43854.1"/>
    </source>
</evidence>
<accession>A0A0P8A6U8</accession>
<protein>
    <recommendedName>
        <fullName evidence="4">Carboxypeptidase regulatory-like domain-containing protein</fullName>
    </recommendedName>
</protein>
<dbReference type="PATRIC" id="fig|1719120.3.peg.1708"/>
<evidence type="ECO:0008006" key="4">
    <source>
        <dbReference type="Google" id="ProtNLM"/>
    </source>
</evidence>
<dbReference type="SUPFAM" id="SSF49373">
    <property type="entry name" value="Invasin/intimin cell-adhesion fragments"/>
    <property type="match status" value="1"/>
</dbReference>
<dbReference type="EMBL" id="LKCM01000123">
    <property type="protein sequence ID" value="KPQ43854.1"/>
    <property type="molecule type" value="Genomic_DNA"/>
</dbReference>
<feature type="transmembrane region" description="Helical" evidence="1">
    <location>
        <begin position="12"/>
        <end position="37"/>
    </location>
</feature>
<sequence length="158" mass="17105">MTLKNFKKDERAIELPINIVVMLVVGMVALAALLSIIPKSKENLSVDIINIKIDDGAVQEGSIATLSGDGTYEVKVNVKVYDKNNNPVEKASVTLTGGGGFAVDQTNSRGEGILTMGTANNSKVIMRPNQKSVELKLVAKANGFYDYEDEKAIQLYQK</sequence>
<dbReference type="Gene3D" id="2.60.40.10">
    <property type="entry name" value="Immunoglobulins"/>
    <property type="match status" value="1"/>
</dbReference>
<dbReference type="AlphaFoldDB" id="A0A0P8A6U8"/>